<keyword evidence="3" id="KW-1185">Reference proteome</keyword>
<reference evidence="2 3" key="1">
    <citation type="submission" date="2021-03" db="EMBL/GenBank/DDBJ databases">
        <title>Five novel Rahnella species.</title>
        <authorList>
            <person name="Brady C."/>
            <person name="Asselin J."/>
            <person name="Beer S."/>
            <person name="Bruberg M.B."/>
            <person name="Crampton B."/>
            <person name="Venter S."/>
            <person name="Arnold D."/>
            <person name="Denman S."/>
        </authorList>
    </citation>
    <scope>NUCLEOTIDE SEQUENCE [LARGE SCALE GENOMIC DNA]</scope>
    <source>
        <strain evidence="2 3">H11b</strain>
    </source>
</reference>
<organism evidence="2 3">
    <name type="scientific">Rahnella bonaserana</name>
    <dbReference type="NCBI Taxonomy" id="2816248"/>
    <lineage>
        <taxon>Bacteria</taxon>
        <taxon>Pseudomonadati</taxon>
        <taxon>Pseudomonadota</taxon>
        <taxon>Gammaproteobacteria</taxon>
        <taxon>Enterobacterales</taxon>
        <taxon>Yersiniaceae</taxon>
        <taxon>Rahnella</taxon>
    </lineage>
</organism>
<name>A0ABS6LXC4_9GAMM</name>
<accession>A0ABS6LXC4</accession>
<dbReference type="EMBL" id="JAFMOW010000064">
    <property type="protein sequence ID" value="MBU9856674.1"/>
    <property type="molecule type" value="Genomic_DNA"/>
</dbReference>
<evidence type="ECO:0000259" key="1">
    <source>
        <dbReference type="Pfam" id="PF03497"/>
    </source>
</evidence>
<dbReference type="RefSeq" id="WP_217173918.1">
    <property type="nucleotide sequence ID" value="NZ_JAFMOW010000064.1"/>
</dbReference>
<comment type="caution">
    <text evidence="2">The sequence shown here is derived from an EMBL/GenBank/DDBJ whole genome shotgun (WGS) entry which is preliminary data.</text>
</comment>
<dbReference type="InterPro" id="IPR005165">
    <property type="entry name" value="Anthrax_toxin_edema_cen"/>
</dbReference>
<dbReference type="Pfam" id="PF03497">
    <property type="entry name" value="Anthrax_toxA"/>
    <property type="match status" value="1"/>
</dbReference>
<feature type="domain" description="Anthrax toxin edema factor central" evidence="1">
    <location>
        <begin position="20"/>
        <end position="121"/>
    </location>
</feature>
<gene>
    <name evidence="2" type="ORF">J1778_15445</name>
</gene>
<dbReference type="Proteomes" id="UP000734343">
    <property type="component" value="Unassembled WGS sequence"/>
</dbReference>
<proteinExistence type="predicted"/>
<evidence type="ECO:0000313" key="2">
    <source>
        <dbReference type="EMBL" id="MBU9856674.1"/>
    </source>
</evidence>
<evidence type="ECO:0000313" key="3">
    <source>
        <dbReference type="Proteomes" id="UP000734343"/>
    </source>
</evidence>
<protein>
    <recommendedName>
        <fullName evidence="1">Anthrax toxin edema factor central domain-containing protein</fullName>
    </recommendedName>
</protein>
<sequence>MLNRKLSHTNSHTNLLYGSAFKTVANRYKIVIGVRSPNALSFALLNDGFPSKNFHVKAKSSPAGPTAGFITEDIKYSKSPLHLEQKHRNYINESKVKGAKAVNLIINNARIKELIESKKMTRCSQGRYSANYPNGTYDFFINDAGGVFDEKNNPVKVMTNPPEFGATASNIQPITADYDLFAIIPRVNQSYNIRPLTSPPILMRGKFNLDFLSPKSFCNKKEDVNKGNMHFFGERIADALNREVKVLGYSGGKLIWHNDETGNPFSPGFDVNDKPIFFLPGGEVFVATSRPGLINFYACLKSEGYAPEYSPRFGF</sequence>